<name>A0A1Y6IW69_9VIBR</name>
<sequence length="105" mass="11906">MLNWFVNRWNDLIDIIFSVFLDVWNFLVDIFCFLFETIFNVVISLVSGLGTALSSVSVPQYLTFLPESMLNVMSIVGINEASVIIVTALIIRFTLQLIPFIRLGS</sequence>
<dbReference type="EMBL" id="FXXI01000003">
    <property type="protein sequence ID" value="SMS00742.1"/>
    <property type="molecule type" value="Genomic_DNA"/>
</dbReference>
<dbReference type="Proteomes" id="UP001283366">
    <property type="component" value="Unassembled WGS sequence"/>
</dbReference>
<reference evidence="4 5" key="1">
    <citation type="submission" date="2017-05" db="EMBL/GenBank/DDBJ databases">
        <authorList>
            <person name="Song R."/>
            <person name="Chenine A.L."/>
            <person name="Ruprecht R.M."/>
        </authorList>
    </citation>
    <scope>NUCLEOTIDE SEQUENCE [LARGE SCALE GENOMIC DNA]</scope>
    <source>
        <strain evidence="4 5">CECT 7927</strain>
    </source>
</reference>
<keyword evidence="1" id="KW-0472">Membrane</keyword>
<dbReference type="OrthoDB" id="9154706at2"/>
<feature type="transmembrane region" description="Helical" evidence="1">
    <location>
        <begin position="42"/>
        <end position="62"/>
    </location>
</feature>
<proteinExistence type="predicted"/>
<evidence type="ECO:0000313" key="3">
    <source>
        <dbReference type="EMBL" id="MDW6004454.1"/>
    </source>
</evidence>
<reference evidence="2 6" key="2">
    <citation type="submission" date="2023-11" db="EMBL/GenBank/DDBJ databases">
        <title>Plant-associative lifestyle of Vibrio porteresiae and its evolutionary dynamics.</title>
        <authorList>
            <person name="Rameshkumar N."/>
            <person name="Kirti K."/>
        </authorList>
    </citation>
    <scope>NUCLEOTIDE SEQUENCE [LARGE SCALE GENOMIC DNA]</scope>
    <source>
        <strain evidence="2 6">MSSRF38</strain>
    </source>
</reference>
<evidence type="ECO:0000313" key="6">
    <source>
        <dbReference type="Proteomes" id="UP001283366"/>
    </source>
</evidence>
<dbReference type="EMBL" id="JAWRCO010000002">
    <property type="protein sequence ID" value="MDW6004440.1"/>
    <property type="molecule type" value="Genomic_DNA"/>
</dbReference>
<dbReference type="AlphaFoldDB" id="A0A1Y6IW69"/>
<organism evidence="4 5">
    <name type="scientific">Vibrio mangrovi</name>
    <dbReference type="NCBI Taxonomy" id="474394"/>
    <lineage>
        <taxon>Bacteria</taxon>
        <taxon>Pseudomonadati</taxon>
        <taxon>Pseudomonadota</taxon>
        <taxon>Gammaproteobacteria</taxon>
        <taxon>Vibrionales</taxon>
        <taxon>Vibrionaceae</taxon>
        <taxon>Vibrio</taxon>
    </lineage>
</organism>
<dbReference type="EMBL" id="JAWRCO010000002">
    <property type="protein sequence ID" value="MDW6004454.1"/>
    <property type="molecule type" value="Genomic_DNA"/>
</dbReference>
<evidence type="ECO:0000313" key="4">
    <source>
        <dbReference type="EMBL" id="SMS00742.1"/>
    </source>
</evidence>
<dbReference type="Proteomes" id="UP000196125">
    <property type="component" value="Unassembled WGS sequence"/>
</dbReference>
<keyword evidence="1" id="KW-1133">Transmembrane helix</keyword>
<protein>
    <submittedName>
        <fullName evidence="2">DUF2523 family protein</fullName>
    </submittedName>
</protein>
<feature type="transmembrane region" description="Helical" evidence="1">
    <location>
        <begin position="82"/>
        <end position="101"/>
    </location>
</feature>
<dbReference type="RefSeq" id="WP_087480801.1">
    <property type="nucleotide sequence ID" value="NZ_AP024884.1"/>
</dbReference>
<accession>A0A1Y6IW69</accession>
<feature type="transmembrane region" description="Helical" evidence="1">
    <location>
        <begin position="12"/>
        <end position="35"/>
    </location>
</feature>
<evidence type="ECO:0000313" key="2">
    <source>
        <dbReference type="EMBL" id="MDW6004440.1"/>
    </source>
</evidence>
<evidence type="ECO:0000256" key="1">
    <source>
        <dbReference type="SAM" id="Phobius"/>
    </source>
</evidence>
<gene>
    <name evidence="2" type="ORF">SBX37_16405</name>
    <name evidence="3" type="ORF">SBX37_16475</name>
    <name evidence="4" type="ORF">VIM7927_02011</name>
</gene>
<keyword evidence="6" id="KW-1185">Reference proteome</keyword>
<evidence type="ECO:0000313" key="5">
    <source>
        <dbReference type="Proteomes" id="UP000196125"/>
    </source>
</evidence>
<keyword evidence="1" id="KW-0812">Transmembrane</keyword>